<feature type="domain" description="Nbr1 FW" evidence="2">
    <location>
        <begin position="88"/>
        <end position="179"/>
    </location>
</feature>
<proteinExistence type="predicted"/>
<dbReference type="InterPro" id="IPR039517">
    <property type="entry name" value="C6orf106_UBA-like"/>
</dbReference>
<dbReference type="CDD" id="cd14947">
    <property type="entry name" value="NBR1_like"/>
    <property type="match status" value="1"/>
</dbReference>
<name>A0A9P0A8Q7_BEMTA</name>
<sequence>MDVDNDLVDQNLLQQFSCMGTTDKDDLIKQLQCIVGNINEPMATFFLEMNNWNLQAAIGSYYDSDNPVKLPSMSVIRDEMDAETFRMRVPPKFRFLKVWKLLNSGDETWPIGCCLQFTSRDKLTQEDRIPVEPLAPGAIADIGVIIVAPDTPGTYQSKCRMVATNGAYFGDVIWFILDVEEDADKKMMSLAQQLSHMNQLGSTLPQTTDPNRLTNPFEAIHSNSSSNSNSSHSHLPYQDSVPNSIPDNDRRMC</sequence>
<organism evidence="3 4">
    <name type="scientific">Bemisia tabaci</name>
    <name type="common">Sweetpotato whitefly</name>
    <name type="synonym">Aleurodes tabaci</name>
    <dbReference type="NCBI Taxonomy" id="7038"/>
    <lineage>
        <taxon>Eukaryota</taxon>
        <taxon>Metazoa</taxon>
        <taxon>Ecdysozoa</taxon>
        <taxon>Arthropoda</taxon>
        <taxon>Hexapoda</taxon>
        <taxon>Insecta</taxon>
        <taxon>Pterygota</taxon>
        <taxon>Neoptera</taxon>
        <taxon>Paraneoptera</taxon>
        <taxon>Hemiptera</taxon>
        <taxon>Sternorrhyncha</taxon>
        <taxon>Aleyrodoidea</taxon>
        <taxon>Aleyrodidae</taxon>
        <taxon>Aleyrodinae</taxon>
        <taxon>Bemisia</taxon>
    </lineage>
</organism>
<dbReference type="Proteomes" id="UP001152759">
    <property type="component" value="Chromosome 4"/>
</dbReference>
<feature type="region of interest" description="Disordered" evidence="1">
    <location>
        <begin position="201"/>
        <end position="253"/>
    </location>
</feature>
<evidence type="ECO:0000313" key="4">
    <source>
        <dbReference type="Proteomes" id="UP001152759"/>
    </source>
</evidence>
<dbReference type="InterPro" id="IPR032350">
    <property type="entry name" value="Nbr1_FW"/>
</dbReference>
<evidence type="ECO:0000313" key="3">
    <source>
        <dbReference type="EMBL" id="CAH0388996.1"/>
    </source>
</evidence>
<dbReference type="InterPro" id="IPR013783">
    <property type="entry name" value="Ig-like_fold"/>
</dbReference>
<protein>
    <recommendedName>
        <fullName evidence="2">Nbr1 FW domain-containing protein</fullName>
    </recommendedName>
</protein>
<reference evidence="3" key="1">
    <citation type="submission" date="2021-12" db="EMBL/GenBank/DDBJ databases">
        <authorList>
            <person name="King R."/>
        </authorList>
    </citation>
    <scope>NUCLEOTIDE SEQUENCE</scope>
</reference>
<dbReference type="Gene3D" id="1.10.8.10">
    <property type="entry name" value="DNA helicase RuvA subunit, C-terminal domain"/>
    <property type="match status" value="1"/>
</dbReference>
<dbReference type="CDD" id="cd14349">
    <property type="entry name" value="UBA_CF106"/>
    <property type="match status" value="1"/>
</dbReference>
<keyword evidence="4" id="KW-1185">Reference proteome</keyword>
<evidence type="ECO:0000256" key="1">
    <source>
        <dbReference type="SAM" id="MobiDB-lite"/>
    </source>
</evidence>
<dbReference type="EMBL" id="OU963865">
    <property type="protein sequence ID" value="CAH0388996.1"/>
    <property type="molecule type" value="Genomic_DNA"/>
</dbReference>
<dbReference type="GO" id="GO:0000407">
    <property type="term" value="C:phagophore assembly site"/>
    <property type="evidence" value="ECO:0007669"/>
    <property type="project" value="TreeGrafter"/>
</dbReference>
<dbReference type="PANTHER" id="PTHR20930">
    <property type="entry name" value="OVARIAN CARCINOMA ANTIGEN CA125-RELATED"/>
    <property type="match status" value="1"/>
</dbReference>
<dbReference type="PANTHER" id="PTHR20930:SF0">
    <property type="entry name" value="PROTEIN ILRUN"/>
    <property type="match status" value="1"/>
</dbReference>
<dbReference type="SUPFAM" id="SSF46934">
    <property type="entry name" value="UBA-like"/>
    <property type="match status" value="1"/>
</dbReference>
<dbReference type="OrthoDB" id="661148at2759"/>
<dbReference type="KEGG" id="btab:109031530"/>
<accession>A0A9P0A8Q7</accession>
<feature type="compositionally biased region" description="Polar residues" evidence="1">
    <location>
        <begin position="201"/>
        <end position="214"/>
    </location>
</feature>
<dbReference type="InterPro" id="IPR009060">
    <property type="entry name" value="UBA-like_sf"/>
</dbReference>
<dbReference type="Pfam" id="PF14555">
    <property type="entry name" value="UBA_4"/>
    <property type="match status" value="1"/>
</dbReference>
<dbReference type="Gene3D" id="2.60.40.10">
    <property type="entry name" value="Immunoglobulins"/>
    <property type="match status" value="1"/>
</dbReference>
<dbReference type="GO" id="GO:0043130">
    <property type="term" value="F:ubiquitin binding"/>
    <property type="evidence" value="ECO:0007669"/>
    <property type="project" value="TreeGrafter"/>
</dbReference>
<dbReference type="AlphaFoldDB" id="A0A9P0A8Q7"/>
<dbReference type="Pfam" id="PF16158">
    <property type="entry name" value="N_BRCA1_IG"/>
    <property type="match status" value="1"/>
</dbReference>
<evidence type="ECO:0000259" key="2">
    <source>
        <dbReference type="Pfam" id="PF16158"/>
    </source>
</evidence>
<feature type="compositionally biased region" description="Low complexity" evidence="1">
    <location>
        <begin position="221"/>
        <end position="234"/>
    </location>
</feature>
<dbReference type="GO" id="GO:0016236">
    <property type="term" value="P:macroautophagy"/>
    <property type="evidence" value="ECO:0007669"/>
    <property type="project" value="TreeGrafter"/>
</dbReference>
<gene>
    <name evidence="3" type="ORF">BEMITA_LOCUS7871</name>
</gene>